<dbReference type="Proteomes" id="UP001234178">
    <property type="component" value="Unassembled WGS sequence"/>
</dbReference>
<dbReference type="EMBL" id="JAOYFB010000005">
    <property type="protein sequence ID" value="KAK4017057.1"/>
    <property type="molecule type" value="Genomic_DNA"/>
</dbReference>
<sequence>MSIQGMCVISCVWWRALDYVTRQTFSFQVGRVILHRVEPLCHSEEMAHTLSSPDRFGNTSEERMTHSVRFGWQLAIHRDGAVPPSPSNARFDTRYANVFVQLSLQIFGWDIEQLRFFLCCTNDEDDFHVRSELCLIISTPLPIAPPRQCDTKGSTSMITAERDVLKR</sequence>
<protein>
    <submittedName>
        <fullName evidence="1">Uncharacterized protein</fullName>
    </submittedName>
</protein>
<evidence type="ECO:0000313" key="1">
    <source>
        <dbReference type="EMBL" id="KAK4017057.1"/>
    </source>
</evidence>
<accession>A0ABQ9ZVV4</accession>
<comment type="caution">
    <text evidence="1">The sequence shown here is derived from an EMBL/GenBank/DDBJ whole genome shotgun (WGS) entry which is preliminary data.</text>
</comment>
<organism evidence="1 2">
    <name type="scientific">Daphnia magna</name>
    <dbReference type="NCBI Taxonomy" id="35525"/>
    <lineage>
        <taxon>Eukaryota</taxon>
        <taxon>Metazoa</taxon>
        <taxon>Ecdysozoa</taxon>
        <taxon>Arthropoda</taxon>
        <taxon>Crustacea</taxon>
        <taxon>Branchiopoda</taxon>
        <taxon>Diplostraca</taxon>
        <taxon>Cladocera</taxon>
        <taxon>Anomopoda</taxon>
        <taxon>Daphniidae</taxon>
        <taxon>Daphnia</taxon>
    </lineage>
</organism>
<proteinExistence type="predicted"/>
<gene>
    <name evidence="1" type="ORF">OUZ56_032012</name>
</gene>
<name>A0ABQ9ZVV4_9CRUS</name>
<reference evidence="1 2" key="1">
    <citation type="journal article" date="2023" name="Nucleic Acids Res.">
        <title>The hologenome of Daphnia magna reveals possible DNA methylation and microbiome-mediated evolution of the host genome.</title>
        <authorList>
            <person name="Chaturvedi A."/>
            <person name="Li X."/>
            <person name="Dhandapani V."/>
            <person name="Marshall H."/>
            <person name="Kissane S."/>
            <person name="Cuenca-Cambronero M."/>
            <person name="Asole G."/>
            <person name="Calvet F."/>
            <person name="Ruiz-Romero M."/>
            <person name="Marangio P."/>
            <person name="Guigo R."/>
            <person name="Rago D."/>
            <person name="Mirbahai L."/>
            <person name="Eastwood N."/>
            <person name="Colbourne J.K."/>
            <person name="Zhou J."/>
            <person name="Mallon E."/>
            <person name="Orsini L."/>
        </authorList>
    </citation>
    <scope>NUCLEOTIDE SEQUENCE [LARGE SCALE GENOMIC DNA]</scope>
    <source>
        <strain evidence="1">LRV0_1</strain>
    </source>
</reference>
<keyword evidence="2" id="KW-1185">Reference proteome</keyword>
<evidence type="ECO:0000313" key="2">
    <source>
        <dbReference type="Proteomes" id="UP001234178"/>
    </source>
</evidence>